<dbReference type="Proteomes" id="UP000694620">
    <property type="component" value="Unassembled WGS sequence"/>
</dbReference>
<dbReference type="GO" id="GO:0004930">
    <property type="term" value="F:G protein-coupled receptor activity"/>
    <property type="evidence" value="ECO:0007669"/>
    <property type="project" value="UniProtKB-KW"/>
</dbReference>
<keyword evidence="9" id="KW-1015">Disulfide bond</keyword>
<dbReference type="Pfam" id="PF13853">
    <property type="entry name" value="7tm_4"/>
    <property type="match status" value="1"/>
</dbReference>
<feature type="transmembrane region" description="Helical" evidence="14">
    <location>
        <begin position="28"/>
        <end position="49"/>
    </location>
</feature>
<sequence length="318" mass="35635">LTMVNHSTPETEFVLHCVIGPEQRTYTIALLVLIYLVSLIGNLLVILVIQMNHRLHSPMYIFISTLALIDLANSTTLIPKMVADIQFEAAVVPYGACILQMYIVYNLEQMESLLLAFMALDRYVAVVYPLRYNSIITKKNVYIVVIVLPVFAFLVHSPFVVFASELSFCRTNILPYCFCEYATMVQISCNNDPKYLTLLSMVVIVLGLCPLVLIFLSYTRIVVAALKISSSDGKSKVFSTCFTHLLVVGLFYFPLLTSYILPGAGVKLSAEAYNTMVIVGNVVPPMLNPVIYSFRNKEIKNSIFKILRGKRMAPEATE</sequence>
<evidence type="ECO:0000256" key="3">
    <source>
        <dbReference type="ARBA" id="ARBA00022606"/>
    </source>
</evidence>
<feature type="transmembrane region" description="Helical" evidence="14">
    <location>
        <begin position="273"/>
        <end position="294"/>
    </location>
</feature>
<dbReference type="SUPFAM" id="SSF81321">
    <property type="entry name" value="Family A G protein-coupled receptor-like"/>
    <property type="match status" value="1"/>
</dbReference>
<dbReference type="PRINTS" id="PR00237">
    <property type="entry name" value="GPCRRHODOPSN"/>
</dbReference>
<evidence type="ECO:0000259" key="15">
    <source>
        <dbReference type="PROSITE" id="PS50262"/>
    </source>
</evidence>
<evidence type="ECO:0000256" key="8">
    <source>
        <dbReference type="ARBA" id="ARBA00023136"/>
    </source>
</evidence>
<dbReference type="PRINTS" id="PR00245">
    <property type="entry name" value="OLFACTORYR"/>
</dbReference>
<keyword evidence="11" id="KW-0325">Glycoprotein</keyword>
<keyword evidence="4 13" id="KW-0812">Transmembrane</keyword>
<organism evidence="16 17">
    <name type="scientific">Erpetoichthys calabaricus</name>
    <name type="common">Rope fish</name>
    <name type="synonym">Calamoichthys calabaricus</name>
    <dbReference type="NCBI Taxonomy" id="27687"/>
    <lineage>
        <taxon>Eukaryota</taxon>
        <taxon>Metazoa</taxon>
        <taxon>Chordata</taxon>
        <taxon>Craniata</taxon>
        <taxon>Vertebrata</taxon>
        <taxon>Euteleostomi</taxon>
        <taxon>Actinopterygii</taxon>
        <taxon>Polypteriformes</taxon>
        <taxon>Polypteridae</taxon>
        <taxon>Erpetoichthys</taxon>
    </lineage>
</organism>
<feature type="transmembrane region" description="Helical" evidence="14">
    <location>
        <begin position="237"/>
        <end position="261"/>
    </location>
</feature>
<dbReference type="PANTHER" id="PTHR24242">
    <property type="entry name" value="G-PROTEIN COUPLED RECEPTOR"/>
    <property type="match status" value="1"/>
</dbReference>
<evidence type="ECO:0000256" key="4">
    <source>
        <dbReference type="ARBA" id="ARBA00022692"/>
    </source>
</evidence>
<evidence type="ECO:0000256" key="7">
    <source>
        <dbReference type="ARBA" id="ARBA00023040"/>
    </source>
</evidence>
<keyword evidence="6 14" id="KW-1133">Transmembrane helix</keyword>
<evidence type="ECO:0000256" key="13">
    <source>
        <dbReference type="RuleBase" id="RU000688"/>
    </source>
</evidence>
<keyword evidence="5 14" id="KW-0552">Olfaction</keyword>
<evidence type="ECO:0000313" key="17">
    <source>
        <dbReference type="Proteomes" id="UP000694620"/>
    </source>
</evidence>
<keyword evidence="2 14" id="KW-1003">Cell membrane</keyword>
<dbReference type="GeneTree" id="ENSGT00940000161454"/>
<dbReference type="InterPro" id="IPR000725">
    <property type="entry name" value="Olfact_rcpt"/>
</dbReference>
<dbReference type="InterPro" id="IPR050939">
    <property type="entry name" value="Olfactory_GPCR1"/>
</dbReference>
<dbReference type="InterPro" id="IPR017452">
    <property type="entry name" value="GPCR_Rhodpsn_7TM"/>
</dbReference>
<evidence type="ECO:0000256" key="1">
    <source>
        <dbReference type="ARBA" id="ARBA00004651"/>
    </source>
</evidence>
<evidence type="ECO:0000256" key="6">
    <source>
        <dbReference type="ARBA" id="ARBA00022989"/>
    </source>
</evidence>
<keyword evidence="7 13" id="KW-0297">G-protein coupled receptor</keyword>
<feature type="domain" description="G-protein coupled receptors family 1 profile" evidence="15">
    <location>
        <begin position="41"/>
        <end position="292"/>
    </location>
</feature>
<dbReference type="AlphaFoldDB" id="A0A8C4SUT6"/>
<comment type="subcellular location">
    <subcellularLocation>
        <location evidence="1 14">Cell membrane</location>
        <topology evidence="1 14">Multi-pass membrane protein</topology>
    </subcellularLocation>
</comment>
<dbReference type="PANTHER" id="PTHR24242:SF359">
    <property type="entry name" value="ODORANT RECEPTOR-RELATED"/>
    <property type="match status" value="1"/>
</dbReference>
<evidence type="ECO:0000313" key="16">
    <source>
        <dbReference type="Ensembl" id="ENSECRP00000021310.1"/>
    </source>
</evidence>
<name>A0A8C4SUT6_ERPCA</name>
<keyword evidence="8 14" id="KW-0472">Membrane</keyword>
<evidence type="ECO:0000256" key="11">
    <source>
        <dbReference type="ARBA" id="ARBA00023180"/>
    </source>
</evidence>
<protein>
    <recommendedName>
        <fullName evidence="14">Olfactory receptor</fullName>
    </recommendedName>
</protein>
<dbReference type="GO" id="GO:0005886">
    <property type="term" value="C:plasma membrane"/>
    <property type="evidence" value="ECO:0007669"/>
    <property type="project" value="UniProtKB-SubCell"/>
</dbReference>
<dbReference type="SMART" id="SM01381">
    <property type="entry name" value="7TM_GPCR_Srsx"/>
    <property type="match status" value="1"/>
</dbReference>
<evidence type="ECO:0000256" key="10">
    <source>
        <dbReference type="ARBA" id="ARBA00023170"/>
    </source>
</evidence>
<feature type="transmembrane region" description="Helical" evidence="14">
    <location>
        <begin position="55"/>
        <end position="73"/>
    </location>
</feature>
<dbReference type="Gene3D" id="1.20.1070.10">
    <property type="entry name" value="Rhodopsin 7-helix transmembrane proteins"/>
    <property type="match status" value="1"/>
</dbReference>
<feature type="transmembrane region" description="Helical" evidence="14">
    <location>
        <begin position="195"/>
        <end position="216"/>
    </location>
</feature>
<dbReference type="Ensembl" id="ENSECRT00000021774.1">
    <property type="protein sequence ID" value="ENSECRP00000021310.1"/>
    <property type="gene ID" value="ENSECRG00000014371.1"/>
</dbReference>
<keyword evidence="10 13" id="KW-0675">Receptor</keyword>
<reference evidence="16" key="1">
    <citation type="submission" date="2025-08" db="UniProtKB">
        <authorList>
            <consortium name="Ensembl"/>
        </authorList>
    </citation>
    <scope>IDENTIFICATION</scope>
</reference>
<evidence type="ECO:0000256" key="14">
    <source>
        <dbReference type="RuleBase" id="RU363047"/>
    </source>
</evidence>
<dbReference type="PROSITE" id="PS00237">
    <property type="entry name" value="G_PROTEIN_RECEP_F1_1"/>
    <property type="match status" value="1"/>
</dbReference>
<dbReference type="GO" id="GO:0004984">
    <property type="term" value="F:olfactory receptor activity"/>
    <property type="evidence" value="ECO:0007669"/>
    <property type="project" value="InterPro"/>
</dbReference>
<feature type="transmembrane region" description="Helical" evidence="14">
    <location>
        <begin position="142"/>
        <end position="163"/>
    </location>
</feature>
<accession>A0A8C4SUT6</accession>
<reference evidence="16" key="2">
    <citation type="submission" date="2025-09" db="UniProtKB">
        <authorList>
            <consortium name="Ensembl"/>
        </authorList>
    </citation>
    <scope>IDENTIFICATION</scope>
</reference>
<dbReference type="PROSITE" id="PS50262">
    <property type="entry name" value="G_PROTEIN_RECEP_F1_2"/>
    <property type="match status" value="1"/>
</dbReference>
<keyword evidence="3 14" id="KW-0716">Sensory transduction</keyword>
<comment type="similarity">
    <text evidence="13">Belongs to the G-protein coupled receptor 1 family.</text>
</comment>
<evidence type="ECO:0000256" key="2">
    <source>
        <dbReference type="ARBA" id="ARBA00022475"/>
    </source>
</evidence>
<gene>
    <name evidence="16" type="primary">LOC114641217</name>
</gene>
<dbReference type="InterPro" id="IPR000276">
    <property type="entry name" value="GPCR_Rhodpsn"/>
</dbReference>
<proteinExistence type="inferred from homology"/>
<dbReference type="FunFam" id="1.20.1070.10:FF:000024">
    <property type="entry name" value="Olfactory receptor"/>
    <property type="match status" value="1"/>
</dbReference>
<keyword evidence="17" id="KW-1185">Reference proteome</keyword>
<evidence type="ECO:0000256" key="12">
    <source>
        <dbReference type="ARBA" id="ARBA00023224"/>
    </source>
</evidence>
<evidence type="ECO:0000256" key="5">
    <source>
        <dbReference type="ARBA" id="ARBA00022725"/>
    </source>
</evidence>
<keyword evidence="12 13" id="KW-0807">Transducer</keyword>
<evidence type="ECO:0000256" key="9">
    <source>
        <dbReference type="ARBA" id="ARBA00023157"/>
    </source>
</evidence>